<proteinExistence type="predicted"/>
<feature type="compositionally biased region" description="Basic and acidic residues" evidence="1">
    <location>
        <begin position="42"/>
        <end position="51"/>
    </location>
</feature>
<feature type="compositionally biased region" description="Basic and acidic residues" evidence="1">
    <location>
        <begin position="7"/>
        <end position="22"/>
    </location>
</feature>
<dbReference type="EMBL" id="JAJAQI010000054">
    <property type="protein sequence ID" value="MCB4824850.1"/>
    <property type="molecule type" value="Genomic_DNA"/>
</dbReference>
<name>A0A9X1IHS9_9PROT</name>
<feature type="region of interest" description="Disordered" evidence="1">
    <location>
        <begin position="1"/>
        <end position="82"/>
    </location>
</feature>
<evidence type="ECO:0000313" key="3">
    <source>
        <dbReference type="Proteomes" id="UP001139311"/>
    </source>
</evidence>
<evidence type="ECO:0000256" key="1">
    <source>
        <dbReference type="SAM" id="MobiDB-lite"/>
    </source>
</evidence>
<sequence>MTRTPKTKKDDLGELHSVKLAEDPVTQAEAPVASAIPVDDAADLHPVKEAEVTSDSGGSQIQVNLDELPAGGGDPSALGEEPMPEMFEDIEEEGKRKPVVALR</sequence>
<comment type="caution">
    <text evidence="2">The sequence shown here is derived from an EMBL/GenBank/DDBJ whole genome shotgun (WGS) entry which is preliminary data.</text>
</comment>
<feature type="compositionally biased region" description="Polar residues" evidence="1">
    <location>
        <begin position="53"/>
        <end position="63"/>
    </location>
</feature>
<reference evidence="2" key="1">
    <citation type="submission" date="2021-10" db="EMBL/GenBank/DDBJ databases">
        <title>Roseicella aerolatum sp. nov., isolated from aerosols of e-waste dismantling site.</title>
        <authorList>
            <person name="Qin T."/>
        </authorList>
    </citation>
    <scope>NUCLEOTIDE SEQUENCE</scope>
    <source>
        <strain evidence="2">GB24</strain>
    </source>
</reference>
<evidence type="ECO:0000313" key="2">
    <source>
        <dbReference type="EMBL" id="MCB4824850.1"/>
    </source>
</evidence>
<organism evidence="2 3">
    <name type="scientific">Roseicella aerolata</name>
    <dbReference type="NCBI Taxonomy" id="2883479"/>
    <lineage>
        <taxon>Bacteria</taxon>
        <taxon>Pseudomonadati</taxon>
        <taxon>Pseudomonadota</taxon>
        <taxon>Alphaproteobacteria</taxon>
        <taxon>Acetobacterales</taxon>
        <taxon>Roseomonadaceae</taxon>
        <taxon>Roseicella</taxon>
    </lineage>
</organism>
<dbReference type="AlphaFoldDB" id="A0A9X1IHS9"/>
<keyword evidence="3" id="KW-1185">Reference proteome</keyword>
<dbReference type="Proteomes" id="UP001139311">
    <property type="component" value="Unassembled WGS sequence"/>
</dbReference>
<protein>
    <submittedName>
        <fullName evidence="2">Uncharacterized protein</fullName>
    </submittedName>
</protein>
<accession>A0A9X1IHS9</accession>
<dbReference type="RefSeq" id="WP_226613386.1">
    <property type="nucleotide sequence ID" value="NZ_JAJAQI010000054.1"/>
</dbReference>
<gene>
    <name evidence="2" type="ORF">LHA35_24265</name>
</gene>